<evidence type="ECO:0000313" key="1">
    <source>
        <dbReference type="EMBL" id="CAB4558564.1"/>
    </source>
</evidence>
<organism evidence="1">
    <name type="scientific">freshwater metagenome</name>
    <dbReference type="NCBI Taxonomy" id="449393"/>
    <lineage>
        <taxon>unclassified sequences</taxon>
        <taxon>metagenomes</taxon>
        <taxon>ecological metagenomes</taxon>
    </lineage>
</organism>
<sequence>MFASTLLDVPRPYIDPIYSLVEALGVACLALRRPAADSTITLVLDNQRRGIHLFPSTPLTQSTIHHIIGHVSAVPNAHGVVIISTRTAAPIQPQDSTLLIHTTVACQSAGFELIDWVVIGSGGIYCPRSLTDAPDPWLASATFL</sequence>
<proteinExistence type="predicted"/>
<name>A0A6J6D5B9_9ZZZZ</name>
<accession>A0A6J6D5B9</accession>
<reference evidence="1" key="1">
    <citation type="submission" date="2020-05" db="EMBL/GenBank/DDBJ databases">
        <authorList>
            <person name="Chiriac C."/>
            <person name="Salcher M."/>
            <person name="Ghai R."/>
            <person name="Kavagutti S V."/>
        </authorList>
    </citation>
    <scope>NUCLEOTIDE SEQUENCE</scope>
</reference>
<gene>
    <name evidence="1" type="ORF">UFOPK1619_00231</name>
</gene>
<dbReference type="EMBL" id="CAEZTI010000025">
    <property type="protein sequence ID" value="CAB4558564.1"/>
    <property type="molecule type" value="Genomic_DNA"/>
</dbReference>
<dbReference type="AlphaFoldDB" id="A0A6J6D5B9"/>
<protein>
    <submittedName>
        <fullName evidence="1">Unannotated protein</fullName>
    </submittedName>
</protein>